<proteinExistence type="predicted"/>
<dbReference type="EMBL" id="JAUSUG010000038">
    <property type="protein sequence ID" value="MDQ0257931.1"/>
    <property type="molecule type" value="Genomic_DNA"/>
</dbReference>
<organism evidence="1 2">
    <name type="scientific">Evansella vedderi</name>
    <dbReference type="NCBI Taxonomy" id="38282"/>
    <lineage>
        <taxon>Bacteria</taxon>
        <taxon>Bacillati</taxon>
        <taxon>Bacillota</taxon>
        <taxon>Bacilli</taxon>
        <taxon>Bacillales</taxon>
        <taxon>Bacillaceae</taxon>
        <taxon>Evansella</taxon>
    </lineage>
</organism>
<comment type="caution">
    <text evidence="1">The sequence shown here is derived from an EMBL/GenBank/DDBJ whole genome shotgun (WGS) entry which is preliminary data.</text>
</comment>
<accession>A0ABU0A367</accession>
<gene>
    <name evidence="1" type="ORF">J2S74_005394</name>
</gene>
<reference evidence="1 2" key="1">
    <citation type="submission" date="2023-07" db="EMBL/GenBank/DDBJ databases">
        <title>Genomic Encyclopedia of Type Strains, Phase IV (KMG-IV): sequencing the most valuable type-strain genomes for metagenomic binning, comparative biology and taxonomic classification.</title>
        <authorList>
            <person name="Goeker M."/>
        </authorList>
    </citation>
    <scope>NUCLEOTIDE SEQUENCE [LARGE SCALE GENOMIC DNA]</scope>
    <source>
        <strain evidence="1 2">DSM 9768</strain>
    </source>
</reference>
<keyword evidence="2" id="KW-1185">Reference proteome</keyword>
<dbReference type="RefSeq" id="WP_307332436.1">
    <property type="nucleotide sequence ID" value="NZ_JAUSUG010000038.1"/>
</dbReference>
<protein>
    <submittedName>
        <fullName evidence="1">Uncharacterized protein</fullName>
    </submittedName>
</protein>
<name>A0ABU0A367_9BACI</name>
<sequence length="68" mass="8064">MSHNRAIKPVSFSLNKDDEVEMLDYVKNKNFSNYVKRLIFFDMRQKLREIEPAPTLPPVTKDDFEGFI</sequence>
<evidence type="ECO:0000313" key="1">
    <source>
        <dbReference type="EMBL" id="MDQ0257931.1"/>
    </source>
</evidence>
<dbReference type="Proteomes" id="UP001230005">
    <property type="component" value="Unassembled WGS sequence"/>
</dbReference>
<evidence type="ECO:0000313" key="2">
    <source>
        <dbReference type="Proteomes" id="UP001230005"/>
    </source>
</evidence>